<dbReference type="InterPro" id="IPR018666">
    <property type="entry name" value="DUF2125"/>
</dbReference>
<accession>A0ABX0W8Y2</accession>
<keyword evidence="2" id="KW-1185">Reference proteome</keyword>
<sequence>MRVMKLLMAGVLLWSLYWFAAGWGLRSGISGWFSEQQRQGWQAEYSTLSSGGYPSTHTIRITQPTLADPGTGTAWRADWLEIESPAIWPGRQTLRFAPSPQRLSYFDKTMVIVAKDLQAQLLMAPGLALELEEMELTSTVWEIKDGDRTAMGADSLHLTMTQSDSPERYQLLGTATGFAPGAKLRELLAATDALPDSFDTLALDMEVTFDTAWDRAALELHRPQPRQISLRLADAHWGELRLKATGDLDINEAGLANGKISLKVENWRKMLVMAEDAGVLPASARDGIERVMGLFAGLGGNPHDLDTQLNFRNGHIALGPIPLGPAPRFILR</sequence>
<organism evidence="1 2">
    <name type="scientific">Parasedimentitalea denitrificans</name>
    <dbReference type="NCBI Taxonomy" id="2211118"/>
    <lineage>
        <taxon>Bacteria</taxon>
        <taxon>Pseudomonadati</taxon>
        <taxon>Pseudomonadota</taxon>
        <taxon>Alphaproteobacteria</taxon>
        <taxon>Rhodobacterales</taxon>
        <taxon>Paracoccaceae</taxon>
        <taxon>Parasedimentitalea</taxon>
    </lineage>
</organism>
<dbReference type="Pfam" id="PF09898">
    <property type="entry name" value="DUF2125"/>
    <property type="match status" value="1"/>
</dbReference>
<dbReference type="Proteomes" id="UP001429564">
    <property type="component" value="Unassembled WGS sequence"/>
</dbReference>
<name>A0ABX0W8Y2_9RHOB</name>
<protein>
    <submittedName>
        <fullName evidence="1">DUF2125 domain-containing protein</fullName>
    </submittedName>
</protein>
<evidence type="ECO:0000313" key="1">
    <source>
        <dbReference type="EMBL" id="NIZ61713.1"/>
    </source>
</evidence>
<evidence type="ECO:0000313" key="2">
    <source>
        <dbReference type="Proteomes" id="UP001429564"/>
    </source>
</evidence>
<proteinExistence type="predicted"/>
<comment type="caution">
    <text evidence="1">The sequence shown here is derived from an EMBL/GenBank/DDBJ whole genome shotgun (WGS) entry which is preliminary data.</text>
</comment>
<gene>
    <name evidence="1" type="ORF">DL239_12105</name>
</gene>
<dbReference type="EMBL" id="QHLQ01000011">
    <property type="protein sequence ID" value="NIZ61713.1"/>
    <property type="molecule type" value="Genomic_DNA"/>
</dbReference>
<reference evidence="1 2" key="1">
    <citation type="submission" date="2018-05" db="EMBL/GenBank/DDBJ databases">
        <authorList>
            <person name="Zhang Y.-J."/>
        </authorList>
    </citation>
    <scope>NUCLEOTIDE SEQUENCE [LARGE SCALE GENOMIC DNA]</scope>
    <source>
        <strain evidence="1 2">CY04</strain>
    </source>
</reference>